<evidence type="ECO:0000256" key="3">
    <source>
        <dbReference type="ARBA" id="ARBA00022989"/>
    </source>
</evidence>
<dbReference type="PANTHER" id="PTHR11863">
    <property type="entry name" value="STEROL DESATURASE"/>
    <property type="match status" value="1"/>
</dbReference>
<dbReference type="RefSeq" id="WP_345415418.1">
    <property type="nucleotide sequence ID" value="NZ_AP031496.1"/>
</dbReference>
<feature type="domain" description="Fatty acid hydroxylase" evidence="6">
    <location>
        <begin position="2"/>
        <end position="134"/>
    </location>
</feature>
<reference evidence="8" key="1">
    <citation type="journal article" date="2019" name="Int. J. Syst. Evol. Microbiol.">
        <title>The Global Catalogue of Microorganisms (GCM) 10K type strain sequencing project: providing services to taxonomists for standard genome sequencing and annotation.</title>
        <authorList>
            <consortium name="The Broad Institute Genomics Platform"/>
            <consortium name="The Broad Institute Genome Sequencing Center for Infectious Disease"/>
            <person name="Wu L."/>
            <person name="Ma J."/>
        </authorList>
    </citation>
    <scope>NUCLEOTIDE SEQUENCE [LARGE SCALE GENOMIC DNA]</scope>
    <source>
        <strain evidence="8">JCM 19134</strain>
    </source>
</reference>
<dbReference type="GO" id="GO:0008610">
    <property type="term" value="P:lipid biosynthetic process"/>
    <property type="evidence" value="ECO:0007669"/>
    <property type="project" value="InterPro"/>
</dbReference>
<accession>A0AAV3TW07</accession>
<dbReference type="AlphaFoldDB" id="A0AAV3TW07"/>
<name>A0AAV3TW07_9ALTE</name>
<keyword evidence="2 5" id="KW-0812">Transmembrane</keyword>
<evidence type="ECO:0000256" key="4">
    <source>
        <dbReference type="ARBA" id="ARBA00023136"/>
    </source>
</evidence>
<dbReference type="GO" id="GO:0016491">
    <property type="term" value="F:oxidoreductase activity"/>
    <property type="evidence" value="ECO:0007669"/>
    <property type="project" value="InterPro"/>
</dbReference>
<comment type="subcellular location">
    <subcellularLocation>
        <location evidence="1">Membrane</location>
    </subcellularLocation>
</comment>
<dbReference type="InterPro" id="IPR050307">
    <property type="entry name" value="Sterol_Desaturase_Related"/>
</dbReference>
<proteinExistence type="predicted"/>
<evidence type="ECO:0000256" key="1">
    <source>
        <dbReference type="ARBA" id="ARBA00004370"/>
    </source>
</evidence>
<evidence type="ECO:0000256" key="2">
    <source>
        <dbReference type="ARBA" id="ARBA00022692"/>
    </source>
</evidence>
<keyword evidence="8" id="KW-1185">Reference proteome</keyword>
<feature type="transmembrane region" description="Helical" evidence="5">
    <location>
        <begin position="49"/>
        <end position="77"/>
    </location>
</feature>
<dbReference type="GO" id="GO:0005506">
    <property type="term" value="F:iron ion binding"/>
    <property type="evidence" value="ECO:0007669"/>
    <property type="project" value="InterPro"/>
</dbReference>
<evidence type="ECO:0000256" key="5">
    <source>
        <dbReference type="SAM" id="Phobius"/>
    </source>
</evidence>
<dbReference type="Proteomes" id="UP001409585">
    <property type="component" value="Unassembled WGS sequence"/>
</dbReference>
<dbReference type="Pfam" id="PF04116">
    <property type="entry name" value="FA_hydroxylase"/>
    <property type="match status" value="1"/>
</dbReference>
<dbReference type="EMBL" id="BAABLX010000001">
    <property type="protein sequence ID" value="GAA4929266.1"/>
    <property type="molecule type" value="Genomic_DNA"/>
</dbReference>
<dbReference type="InterPro" id="IPR006694">
    <property type="entry name" value="Fatty_acid_hydroxylase"/>
</dbReference>
<dbReference type="GO" id="GO:0016020">
    <property type="term" value="C:membrane"/>
    <property type="evidence" value="ECO:0007669"/>
    <property type="project" value="UniProtKB-SubCell"/>
</dbReference>
<gene>
    <name evidence="7" type="ORF">GCM10025791_01170</name>
</gene>
<organism evidence="7 8">
    <name type="scientific">Halioxenophilus aromaticivorans</name>
    <dbReference type="NCBI Taxonomy" id="1306992"/>
    <lineage>
        <taxon>Bacteria</taxon>
        <taxon>Pseudomonadati</taxon>
        <taxon>Pseudomonadota</taxon>
        <taxon>Gammaproteobacteria</taxon>
        <taxon>Alteromonadales</taxon>
        <taxon>Alteromonadaceae</taxon>
        <taxon>Halioxenophilus</taxon>
    </lineage>
</organism>
<keyword evidence="3 5" id="KW-1133">Transmembrane helix</keyword>
<evidence type="ECO:0000313" key="7">
    <source>
        <dbReference type="EMBL" id="GAA4929266.1"/>
    </source>
</evidence>
<keyword evidence="4 5" id="KW-0472">Membrane</keyword>
<protein>
    <recommendedName>
        <fullName evidence="6">Fatty acid hydroxylase domain-containing protein</fullName>
    </recommendedName>
</protein>
<comment type="caution">
    <text evidence="7">The sequence shown here is derived from an EMBL/GenBank/DDBJ whole genome shotgun (WGS) entry which is preliminary data.</text>
</comment>
<evidence type="ECO:0000313" key="8">
    <source>
        <dbReference type="Proteomes" id="UP001409585"/>
    </source>
</evidence>
<evidence type="ECO:0000259" key="6">
    <source>
        <dbReference type="Pfam" id="PF04116"/>
    </source>
</evidence>
<sequence length="185" mass="20986">MTFLALDCLVYWQHRLFHRIPLLWRIHRVHHADGNLDVTSALRFHPVEIVISLAFKLAAVVLIGAPALAVIVFEIVLNGGALFSHANFALPSALDKTLRRVVVTPDFHRLHHSQSPKESNRNFGFFISWWDYLFCSYQAQPGLGHVDMKIGLAEYSSLQQATRVDKMLAMPFIDTPAAAREKESR</sequence>